<organism evidence="1 2">
    <name type="scientific">Roridomyces roridus</name>
    <dbReference type="NCBI Taxonomy" id="1738132"/>
    <lineage>
        <taxon>Eukaryota</taxon>
        <taxon>Fungi</taxon>
        <taxon>Dikarya</taxon>
        <taxon>Basidiomycota</taxon>
        <taxon>Agaricomycotina</taxon>
        <taxon>Agaricomycetes</taxon>
        <taxon>Agaricomycetidae</taxon>
        <taxon>Agaricales</taxon>
        <taxon>Marasmiineae</taxon>
        <taxon>Mycenaceae</taxon>
        <taxon>Roridomyces</taxon>
    </lineage>
</organism>
<sequence length="345" mass="39106">MVLTRRGDHARMPITLWFPNEILTDIIICATQSDRVTLCCVSKLFHALVIPILNQHIVLRIRKKCRSFKNLCRALINNPERIEIVRSLIVIRDFKFNGAINYDLLFESLILMQNLERLSFNCRQDGQTIAARLASLTFPNLSSCRLDCCFIESNVADFSDFVARYPSITRFYLRSPGLALPDDNLQRQQGILPNLLQYDGKQLFFHKLCTSTLRAVRLGPWYRQVTTSDVQALRARTDHTVPLVLSLGVQDIETAEDNIVSLLSAGIPNIQSLQLQISSLHMLWVETLKRISTDLTQFRHLAYFAVTDLYLVNVQGAEVILHTWTAACPTLKGCCIGKQCSPAAI</sequence>
<dbReference type="Proteomes" id="UP001221142">
    <property type="component" value="Unassembled WGS sequence"/>
</dbReference>
<dbReference type="Gene3D" id="3.80.10.10">
    <property type="entry name" value="Ribonuclease Inhibitor"/>
    <property type="match status" value="1"/>
</dbReference>
<proteinExistence type="predicted"/>
<accession>A0AAD7B2Y4</accession>
<evidence type="ECO:0000313" key="1">
    <source>
        <dbReference type="EMBL" id="KAJ7608330.1"/>
    </source>
</evidence>
<dbReference type="InterPro" id="IPR032675">
    <property type="entry name" value="LRR_dom_sf"/>
</dbReference>
<evidence type="ECO:0000313" key="2">
    <source>
        <dbReference type="Proteomes" id="UP001221142"/>
    </source>
</evidence>
<keyword evidence="2" id="KW-1185">Reference proteome</keyword>
<protein>
    <recommendedName>
        <fullName evidence="3">F-box domain-containing protein</fullName>
    </recommendedName>
</protein>
<evidence type="ECO:0008006" key="3">
    <source>
        <dbReference type="Google" id="ProtNLM"/>
    </source>
</evidence>
<name>A0AAD7B2Y4_9AGAR</name>
<gene>
    <name evidence="1" type="ORF">FB45DRAFT_1129522</name>
</gene>
<reference evidence="1" key="1">
    <citation type="submission" date="2023-03" db="EMBL/GenBank/DDBJ databases">
        <title>Massive genome expansion in bonnet fungi (Mycena s.s.) driven by repeated elements and novel gene families across ecological guilds.</title>
        <authorList>
            <consortium name="Lawrence Berkeley National Laboratory"/>
            <person name="Harder C.B."/>
            <person name="Miyauchi S."/>
            <person name="Viragh M."/>
            <person name="Kuo A."/>
            <person name="Thoen E."/>
            <person name="Andreopoulos B."/>
            <person name="Lu D."/>
            <person name="Skrede I."/>
            <person name="Drula E."/>
            <person name="Henrissat B."/>
            <person name="Morin E."/>
            <person name="Kohler A."/>
            <person name="Barry K."/>
            <person name="LaButti K."/>
            <person name="Morin E."/>
            <person name="Salamov A."/>
            <person name="Lipzen A."/>
            <person name="Mereny Z."/>
            <person name="Hegedus B."/>
            <person name="Baldrian P."/>
            <person name="Stursova M."/>
            <person name="Weitz H."/>
            <person name="Taylor A."/>
            <person name="Grigoriev I.V."/>
            <person name="Nagy L.G."/>
            <person name="Martin F."/>
            <person name="Kauserud H."/>
        </authorList>
    </citation>
    <scope>NUCLEOTIDE SEQUENCE</scope>
    <source>
        <strain evidence="1">9284</strain>
    </source>
</reference>
<dbReference type="EMBL" id="JARKIF010000045">
    <property type="protein sequence ID" value="KAJ7608330.1"/>
    <property type="molecule type" value="Genomic_DNA"/>
</dbReference>
<dbReference type="AlphaFoldDB" id="A0AAD7B2Y4"/>
<comment type="caution">
    <text evidence="1">The sequence shown here is derived from an EMBL/GenBank/DDBJ whole genome shotgun (WGS) entry which is preliminary data.</text>
</comment>